<sequence length="110" mass="13069">MKKIILFFLFLFISNSYAGVWSSMSKSGFNEAYTELNDFVKNQNSYIEKFWNEEIKPIIDKIAKNEKEKEKKLKILRELEKNNLITDKKIEFLLNQKKELLSNEANIISK</sequence>
<keyword evidence="2" id="KW-0732">Signal</keyword>
<dbReference type="EMBL" id="AAYVUT010000015">
    <property type="protein sequence ID" value="EHB2512556.1"/>
    <property type="molecule type" value="Genomic_DNA"/>
</dbReference>
<evidence type="ECO:0000313" key="4">
    <source>
        <dbReference type="Proteomes" id="UP000735326"/>
    </source>
</evidence>
<dbReference type="AlphaFoldDB" id="A0AAN3U9C4"/>
<comment type="caution">
    <text evidence="3">The sequence shown here is derived from an EMBL/GenBank/DDBJ whole genome shotgun (WGS) entry which is preliminary data.</text>
</comment>
<feature type="coiled-coil region" evidence="1">
    <location>
        <begin position="59"/>
        <end position="96"/>
    </location>
</feature>
<evidence type="ECO:0000313" key="3">
    <source>
        <dbReference type="EMBL" id="EHB2512556.1"/>
    </source>
</evidence>
<evidence type="ECO:0000256" key="1">
    <source>
        <dbReference type="SAM" id="Coils"/>
    </source>
</evidence>
<gene>
    <name evidence="3" type="ORF">JYC20_001755</name>
</gene>
<organism evidence="3 4">
    <name type="scientific">Campylobacter jejuni</name>
    <dbReference type="NCBI Taxonomy" id="197"/>
    <lineage>
        <taxon>Bacteria</taxon>
        <taxon>Pseudomonadati</taxon>
        <taxon>Campylobacterota</taxon>
        <taxon>Epsilonproteobacteria</taxon>
        <taxon>Campylobacterales</taxon>
        <taxon>Campylobacteraceae</taxon>
        <taxon>Campylobacter</taxon>
    </lineage>
</organism>
<dbReference type="RefSeq" id="WP_070273914.1">
    <property type="nucleotide sequence ID" value="NZ_JAJFWT010000012.1"/>
</dbReference>
<keyword evidence="1" id="KW-0175">Coiled coil</keyword>
<dbReference type="Proteomes" id="UP000735326">
    <property type="component" value="Unassembled WGS sequence"/>
</dbReference>
<feature type="signal peptide" evidence="2">
    <location>
        <begin position="1"/>
        <end position="18"/>
    </location>
</feature>
<reference evidence="3" key="1">
    <citation type="submission" date="2021-02" db="EMBL/GenBank/DDBJ databases">
        <authorList>
            <consortium name="PulseNet: The National Subtyping Network for Foodborne Disease Surveillance"/>
        </authorList>
    </citation>
    <scope>NUCLEOTIDE SEQUENCE</scope>
    <source>
        <strain evidence="3">PNUSAC020384</strain>
    </source>
</reference>
<accession>A0AAN3U9C4</accession>
<evidence type="ECO:0000256" key="2">
    <source>
        <dbReference type="SAM" id="SignalP"/>
    </source>
</evidence>
<feature type="chain" id="PRO_5042856093" evidence="2">
    <location>
        <begin position="19"/>
        <end position="110"/>
    </location>
</feature>
<proteinExistence type="predicted"/>
<protein>
    <submittedName>
        <fullName evidence="3">Uncharacterized protein</fullName>
    </submittedName>
</protein>
<name>A0AAN3U9C4_CAMJU</name>